<dbReference type="InterPro" id="IPR001680">
    <property type="entry name" value="WD40_rpt"/>
</dbReference>
<keyword evidence="2" id="KW-0472">Membrane</keyword>
<gene>
    <name evidence="3" type="ORF">RND81_04G093500</name>
</gene>
<dbReference type="SUPFAM" id="SSF50978">
    <property type="entry name" value="WD40 repeat-like"/>
    <property type="match status" value="1"/>
</dbReference>
<protein>
    <submittedName>
        <fullName evidence="3">Uncharacterized protein</fullName>
    </submittedName>
</protein>
<feature type="repeat" description="WD" evidence="1">
    <location>
        <begin position="233"/>
        <end position="263"/>
    </location>
</feature>
<comment type="caution">
    <text evidence="3">The sequence shown here is derived from an EMBL/GenBank/DDBJ whole genome shotgun (WGS) entry which is preliminary data.</text>
</comment>
<dbReference type="PANTHER" id="PTHR44083:SF48">
    <property type="entry name" value="TOPLESS-RELATED PROTEIN 4"/>
    <property type="match status" value="1"/>
</dbReference>
<keyword evidence="2" id="KW-0812">Transmembrane</keyword>
<dbReference type="AlphaFoldDB" id="A0AAW1LMH8"/>
<dbReference type="SMART" id="SM00320">
    <property type="entry name" value="WD40"/>
    <property type="match status" value="2"/>
</dbReference>
<sequence length="285" mass="31335">MLHFGLKRLKSSKNRNWVFLLTLMILICYLIVALITIYTGRNKDHQTVDSALVPKRSGQLGSLADINDPSQLRALCLADRLMVKPVRVNRIMRLVYTNSGGALLALTYNGVHKLWKWQKNDSNVAGKATSGVVPHLWMPSTGVIMTNHIMSANTEEPCLAISKNDSYVMSSSEGEISLFNMHTFEPVTKFMHPPPMATAVAIHPSDNNLLAIGMDDSRILLYNVQVHEVKGTLTGHTQRVTGLAFSNHPLVLVSSGADSQVMVSPLLSISFCNIPILYDAVLLSA</sequence>
<dbReference type="InterPro" id="IPR036322">
    <property type="entry name" value="WD40_repeat_dom_sf"/>
</dbReference>
<evidence type="ECO:0000256" key="2">
    <source>
        <dbReference type="SAM" id="Phobius"/>
    </source>
</evidence>
<evidence type="ECO:0000313" key="3">
    <source>
        <dbReference type="EMBL" id="KAK9733806.1"/>
    </source>
</evidence>
<proteinExistence type="predicted"/>
<dbReference type="GO" id="GO:0006355">
    <property type="term" value="P:regulation of DNA-templated transcription"/>
    <property type="evidence" value="ECO:0007669"/>
    <property type="project" value="InterPro"/>
</dbReference>
<accession>A0AAW1LMH8</accession>
<evidence type="ECO:0000256" key="1">
    <source>
        <dbReference type="PROSITE-ProRule" id="PRU00221"/>
    </source>
</evidence>
<keyword evidence="2" id="KW-1133">Transmembrane helix</keyword>
<organism evidence="3 4">
    <name type="scientific">Saponaria officinalis</name>
    <name type="common">Common soapwort</name>
    <name type="synonym">Lychnis saponaria</name>
    <dbReference type="NCBI Taxonomy" id="3572"/>
    <lineage>
        <taxon>Eukaryota</taxon>
        <taxon>Viridiplantae</taxon>
        <taxon>Streptophyta</taxon>
        <taxon>Embryophyta</taxon>
        <taxon>Tracheophyta</taxon>
        <taxon>Spermatophyta</taxon>
        <taxon>Magnoliopsida</taxon>
        <taxon>eudicotyledons</taxon>
        <taxon>Gunneridae</taxon>
        <taxon>Pentapetalae</taxon>
        <taxon>Caryophyllales</taxon>
        <taxon>Caryophyllaceae</taxon>
        <taxon>Caryophylleae</taxon>
        <taxon>Saponaria</taxon>
    </lineage>
</organism>
<dbReference type="Proteomes" id="UP001443914">
    <property type="component" value="Unassembled WGS sequence"/>
</dbReference>
<dbReference type="InterPro" id="IPR027728">
    <property type="entry name" value="Topless_fam"/>
</dbReference>
<dbReference type="PANTHER" id="PTHR44083">
    <property type="entry name" value="TOPLESS-RELATED PROTEIN 1-RELATED"/>
    <property type="match status" value="1"/>
</dbReference>
<evidence type="ECO:0000313" key="4">
    <source>
        <dbReference type="Proteomes" id="UP001443914"/>
    </source>
</evidence>
<dbReference type="Gene3D" id="2.130.10.10">
    <property type="entry name" value="YVTN repeat-like/Quinoprotein amine dehydrogenase"/>
    <property type="match status" value="1"/>
</dbReference>
<dbReference type="InterPro" id="IPR015943">
    <property type="entry name" value="WD40/YVTN_repeat-like_dom_sf"/>
</dbReference>
<dbReference type="Pfam" id="PF00400">
    <property type="entry name" value="WD40"/>
    <property type="match status" value="1"/>
</dbReference>
<feature type="transmembrane region" description="Helical" evidence="2">
    <location>
        <begin position="17"/>
        <end position="38"/>
    </location>
</feature>
<dbReference type="EMBL" id="JBDFQZ010000004">
    <property type="protein sequence ID" value="KAK9733806.1"/>
    <property type="molecule type" value="Genomic_DNA"/>
</dbReference>
<dbReference type="PROSITE" id="PS50082">
    <property type="entry name" value="WD_REPEATS_2"/>
    <property type="match status" value="1"/>
</dbReference>
<name>A0AAW1LMH8_SAPOF</name>
<keyword evidence="1" id="KW-0853">WD repeat</keyword>
<reference evidence="3" key="1">
    <citation type="submission" date="2024-03" db="EMBL/GenBank/DDBJ databases">
        <title>WGS assembly of Saponaria officinalis var. Norfolk2.</title>
        <authorList>
            <person name="Jenkins J."/>
            <person name="Shu S."/>
            <person name="Grimwood J."/>
            <person name="Barry K."/>
            <person name="Goodstein D."/>
            <person name="Schmutz J."/>
            <person name="Leebens-Mack J."/>
            <person name="Osbourn A."/>
        </authorList>
    </citation>
    <scope>NUCLEOTIDE SEQUENCE [LARGE SCALE GENOMIC DNA]</scope>
    <source>
        <strain evidence="3">JIC</strain>
    </source>
</reference>
<keyword evidence="4" id="KW-1185">Reference proteome</keyword>